<reference evidence="2" key="1">
    <citation type="journal article" date="2020" name="Nature">
        <title>Giant virus diversity and host interactions through global metagenomics.</title>
        <authorList>
            <person name="Schulz F."/>
            <person name="Roux S."/>
            <person name="Paez-Espino D."/>
            <person name="Jungbluth S."/>
            <person name="Walsh D.A."/>
            <person name="Denef V.J."/>
            <person name="McMahon K.D."/>
            <person name="Konstantinidis K.T."/>
            <person name="Eloe-Fadrosh E.A."/>
            <person name="Kyrpides N.C."/>
            <person name="Woyke T."/>
        </authorList>
    </citation>
    <scope>NUCLEOTIDE SEQUENCE</scope>
    <source>
        <strain evidence="2">GVMAG-M-3300023179-2</strain>
    </source>
</reference>
<dbReference type="EMBL" id="MN739804">
    <property type="protein sequence ID" value="QHT26914.1"/>
    <property type="molecule type" value="Genomic_DNA"/>
</dbReference>
<evidence type="ECO:0000256" key="1">
    <source>
        <dbReference type="SAM" id="MobiDB-lite"/>
    </source>
</evidence>
<protein>
    <submittedName>
        <fullName evidence="2">Uncharacterized protein</fullName>
    </submittedName>
</protein>
<organism evidence="2">
    <name type="scientific">viral metagenome</name>
    <dbReference type="NCBI Taxonomy" id="1070528"/>
    <lineage>
        <taxon>unclassified sequences</taxon>
        <taxon>metagenomes</taxon>
        <taxon>organismal metagenomes</taxon>
    </lineage>
</organism>
<sequence>MIIFDPLSVIIKLGILSKKPIGTKLSIKNFIITIQEPNLYQGIIRYLNDDNKLDIANLLYPIKLACENYLDNIYKIFPNIKILFRNAQNGINILINQYNKYPIVIYTLKYANLIIDNYINNLSRNEIIFKYNSNISKLHNQILNNKSLSRNSSTNNLNQVFSRNTTINEDKIHNSKNYIQSIYSPKSLSRNSSMNDLNQDFSRKTTINEDKIHNHKNYKQSIYSPKSLSRNSSQNNFKSLSRNSSQNNINEYEYELNSEYVSQKSYEFLNDYNNARHDLKNLDNSESTSKNLSRNASQKNLFTDDDFKSSKIINGKYAMNNFFRKSSLIEKDLYDNNKIILNNNTKLYRFGATGFLKLDVNNDDDINYLYDKLDNNINNFDIWYYEIIKNNLLIFDNNNYSEILLKYFDDFWTIEKINLIISLMENYINGYCLGEKISLNSKIIPNKTNIENYMDHIDDIIVNIILDFNYHENNKNNDNNNILYVE</sequence>
<proteinExistence type="predicted"/>
<name>A0A6C0ECT2_9ZZZZ</name>
<feature type="compositionally biased region" description="Polar residues" evidence="1">
    <location>
        <begin position="219"/>
        <end position="244"/>
    </location>
</feature>
<accession>A0A6C0ECT2</accession>
<evidence type="ECO:0000313" key="2">
    <source>
        <dbReference type="EMBL" id="QHT26914.1"/>
    </source>
</evidence>
<dbReference type="AlphaFoldDB" id="A0A6C0ECT2"/>
<feature type="region of interest" description="Disordered" evidence="1">
    <location>
        <begin position="206"/>
        <end position="244"/>
    </location>
</feature>